<gene>
    <name evidence="1" type="ORF">C8J24_1694</name>
</gene>
<keyword evidence="2" id="KW-1185">Reference proteome</keyword>
<dbReference type="Proteomes" id="UP000240996">
    <property type="component" value="Unassembled WGS sequence"/>
</dbReference>
<name>A0A2T4YPN4_9SPHN</name>
<evidence type="ECO:0000313" key="2">
    <source>
        <dbReference type="Proteomes" id="UP000240996"/>
    </source>
</evidence>
<organism evidence="1 2">
    <name type="scientific">Sphingomonas aerolata</name>
    <dbReference type="NCBI Taxonomy" id="185951"/>
    <lineage>
        <taxon>Bacteria</taxon>
        <taxon>Pseudomonadati</taxon>
        <taxon>Pseudomonadota</taxon>
        <taxon>Alphaproteobacteria</taxon>
        <taxon>Sphingomonadales</taxon>
        <taxon>Sphingomonadaceae</taxon>
        <taxon>Sphingomonas</taxon>
    </lineage>
</organism>
<dbReference type="AlphaFoldDB" id="A0A2T4YPN4"/>
<proteinExistence type="predicted"/>
<comment type="caution">
    <text evidence="1">The sequence shown here is derived from an EMBL/GenBank/DDBJ whole genome shotgun (WGS) entry which is preliminary data.</text>
</comment>
<sequence length="99" mass="10599">MLDNSPPPSASLRLYQVSYETWVPPVIVAAKSPERAAAIATYGRPPEPGSPQTIVMDVTDEFLALSPIAASHVQALISGKVEGVVSYDAEEGWAYEALR</sequence>
<protein>
    <submittedName>
        <fullName evidence="1">Uncharacterized protein</fullName>
    </submittedName>
</protein>
<accession>A0A2T4YPN4</accession>
<dbReference type="EMBL" id="PZZN01000002">
    <property type="protein sequence ID" value="PTM45477.1"/>
    <property type="molecule type" value="Genomic_DNA"/>
</dbReference>
<evidence type="ECO:0000313" key="1">
    <source>
        <dbReference type="EMBL" id="PTM45477.1"/>
    </source>
</evidence>
<reference evidence="1 2" key="1">
    <citation type="submission" date="2018-04" db="EMBL/GenBank/DDBJ databases">
        <title>Genomic Encyclopedia of Type Strains, Phase III (KMG-III): the genomes of soil and plant-associated and newly described type strains.</title>
        <authorList>
            <person name="Whitman W."/>
        </authorList>
    </citation>
    <scope>NUCLEOTIDE SEQUENCE [LARGE SCALE GENOMIC DNA]</scope>
    <source>
        <strain evidence="1 2">NW12</strain>
    </source>
</reference>